<keyword evidence="1" id="KW-0418">Kinase</keyword>
<protein>
    <submittedName>
        <fullName evidence="1">Phosphotransferase inositol or phosphatidylinositol kinase</fullName>
    </submittedName>
</protein>
<evidence type="ECO:0000313" key="2">
    <source>
        <dbReference type="Proteomes" id="UP000239899"/>
    </source>
</evidence>
<keyword evidence="1" id="KW-0808">Transferase</keyword>
<sequence>MQTVPDVFATRRELLIALRNIMATPFRSGLLDKMDVLLDEQVLLGKRIAHDCTIPAVLQSTSLRLLYNLIETIFQRRADMGRSEQYRCLLSTVLECFVRKLGALRRQVPSILRELEGSKGNSVVDDPHLVSDDSQDPFPVLLPALSTAAKDKEVCEFRSLLQTVFSCLKSVLYCMVAFHTNRGLQAPLSFPVKIWSVHAGDVRVVSRLITFGLPALAFYEALPHPSVDMREQFADLFTVLQEELAAELCLLAPARLEHLIPPMPRMMHAVLRALRGSDQSVAVALKVLDLWVDSFNPEFIERSMAGVIRDLMLALWAHIQPHPNPHGTKVAEIMGKLGGRSRQWLLDGLVNDYKPIPEYGLRVILAFSPRTSFLVPLDRCVQFAAAAIKQAVKVAPLEAGSAGWSSQLGVKTKKQHTAEQQAVFVVLRTLPEHASEGEELTSVLRGVLQRCIEASGPATLEAEDAACAGHQTPPGGDHSEQAAVHLPQLLKQLMEIFVQHMLSSRSSMAVRTAASAGLQAIADGRSCTVATLLKPISKALDSILDRRLQPIRSIAAQTNHAHSVAFILRTCSDGLALRPEPVLYIADACAIMEMNDAAISTSATYRGAPVRTEAIVRLRAACLQVLSAAIGWKAFRESESTPANSDAPTAVGEAVADGAVKLGKLREKLLKVLIMELGSTHDVTAEVAKSGVLLALEHNMLPKSILQEALRPILTDLAFYNRIHLRLLRHLHRLLDLLSGQFNVTLGDKLAEHLKKWIDVANVLQPPQPVAWAPGTEWEVAAGMLDIFHKLPGAAKKFLESQGKCVAYFLESPSRLAKDAYFSRLLDIIRRPEGAELLNALAGAPAQLEAVLSAASEPGSDAEAAAAAQLNCIHLIHIMAKLLPAWLPEPLFSAALRHWRSKDFQSRLTAATFQALPQRLESKWLAKIMLRYIERHHAAFDALFDLAAVFSGPMAVDFTFLKMFISDIVAKQFTADEKRQLLKHWLEVYRMKQLDQEHTVSVLRYLINPVMAWVVTHGELEVLSPDVVQGLVNDVFQNPEKDGPSEQIQLELVQLCATLIQHAHSLFHEHRKELIQFGWSVHIFDRGFAALN</sequence>
<keyword evidence="2" id="KW-1185">Reference proteome</keyword>
<proteinExistence type="predicted"/>
<accession>A0A2P6TDL3</accession>
<organism evidence="1 2">
    <name type="scientific">Chlorella sorokiniana</name>
    <name type="common">Freshwater green alga</name>
    <dbReference type="NCBI Taxonomy" id="3076"/>
    <lineage>
        <taxon>Eukaryota</taxon>
        <taxon>Viridiplantae</taxon>
        <taxon>Chlorophyta</taxon>
        <taxon>core chlorophytes</taxon>
        <taxon>Trebouxiophyceae</taxon>
        <taxon>Chlorellales</taxon>
        <taxon>Chlorellaceae</taxon>
        <taxon>Chlorella clade</taxon>
        <taxon>Chlorella</taxon>
    </lineage>
</organism>
<reference evidence="1 2" key="1">
    <citation type="journal article" date="2018" name="Plant J.">
        <title>Genome sequences of Chlorella sorokiniana UTEX 1602 and Micractinium conductrix SAG 241.80: implications to maltose excretion by a green alga.</title>
        <authorList>
            <person name="Arriola M.B."/>
            <person name="Velmurugan N."/>
            <person name="Zhang Y."/>
            <person name="Plunkett M.H."/>
            <person name="Hondzo H."/>
            <person name="Barney B.M."/>
        </authorList>
    </citation>
    <scope>NUCLEOTIDE SEQUENCE [LARGE SCALE GENOMIC DNA]</scope>
    <source>
        <strain evidence="2">UTEX 1602</strain>
    </source>
</reference>
<dbReference type="OrthoDB" id="5570127at2759"/>
<dbReference type="InterPro" id="IPR046805">
    <property type="entry name" value="Tra1_ring"/>
</dbReference>
<dbReference type="Pfam" id="PF20206">
    <property type="entry name" value="Tra1_ring"/>
    <property type="match status" value="2"/>
</dbReference>
<dbReference type="Proteomes" id="UP000239899">
    <property type="component" value="Unassembled WGS sequence"/>
</dbReference>
<dbReference type="STRING" id="3076.A0A2P6TDL3"/>
<dbReference type="AlphaFoldDB" id="A0A2P6TDL3"/>
<dbReference type="SUPFAM" id="SSF48371">
    <property type="entry name" value="ARM repeat"/>
    <property type="match status" value="1"/>
</dbReference>
<comment type="caution">
    <text evidence="1">The sequence shown here is derived from an EMBL/GenBank/DDBJ whole genome shotgun (WGS) entry which is preliminary data.</text>
</comment>
<name>A0A2P6TDL3_CHLSO</name>
<evidence type="ECO:0000313" key="1">
    <source>
        <dbReference type="EMBL" id="PRW20721.1"/>
    </source>
</evidence>
<dbReference type="Pfam" id="PF20175">
    <property type="entry name" value="Tra1_central"/>
    <property type="match status" value="2"/>
</dbReference>
<gene>
    <name evidence="1" type="ORF">C2E21_8810</name>
</gene>
<dbReference type="EMBL" id="LHPG02000022">
    <property type="protein sequence ID" value="PRW20721.1"/>
    <property type="molecule type" value="Genomic_DNA"/>
</dbReference>
<dbReference type="InterPro" id="IPR016024">
    <property type="entry name" value="ARM-type_fold"/>
</dbReference>
<dbReference type="InterPro" id="IPR046807">
    <property type="entry name" value="Tra1_central"/>
</dbReference>
<dbReference type="GO" id="GO:0016301">
    <property type="term" value="F:kinase activity"/>
    <property type="evidence" value="ECO:0007669"/>
    <property type="project" value="UniProtKB-KW"/>
</dbReference>